<dbReference type="RefSeq" id="WP_101358623.1">
    <property type="nucleotide sequence ID" value="NZ_NKXO01000019.1"/>
</dbReference>
<dbReference type="PANTHER" id="PTHR31350:SF21">
    <property type="entry name" value="F-BOX ONLY PROTEIN 21"/>
    <property type="match status" value="1"/>
</dbReference>
<dbReference type="Proteomes" id="UP000233387">
    <property type="component" value="Unassembled WGS sequence"/>
</dbReference>
<dbReference type="Pfam" id="PF13369">
    <property type="entry name" value="Transglut_core2"/>
    <property type="match status" value="1"/>
</dbReference>
<dbReference type="OrthoDB" id="188084at2"/>
<evidence type="ECO:0000313" key="4">
    <source>
        <dbReference type="Proteomes" id="UP000233387"/>
    </source>
</evidence>
<evidence type="ECO:0000259" key="2">
    <source>
        <dbReference type="Pfam" id="PF13369"/>
    </source>
</evidence>
<evidence type="ECO:0000256" key="1">
    <source>
        <dbReference type="ARBA" id="ARBA00007100"/>
    </source>
</evidence>
<gene>
    <name evidence="3" type="ORF">Rain11_1354</name>
</gene>
<proteinExistence type="inferred from homology"/>
<evidence type="ECO:0000313" key="3">
    <source>
        <dbReference type="EMBL" id="PKQ69309.1"/>
    </source>
</evidence>
<protein>
    <recommendedName>
        <fullName evidence="2">Protein SirB1 N-terminal domain-containing protein</fullName>
    </recommendedName>
</protein>
<dbReference type="AlphaFoldDB" id="A0A2N3IG56"/>
<keyword evidence="4" id="KW-1185">Reference proteome</keyword>
<reference evidence="3 4" key="1">
    <citation type="submission" date="2017-06" db="EMBL/GenBank/DDBJ databases">
        <title>Raineya orbicola gen. nov., sp. nov. a slightly thermophilic bacterium of the phylum Bacteroidetes and the description of Raineyaceae fam. nov.</title>
        <authorList>
            <person name="Albuquerque L."/>
            <person name="Polonia A.R.M."/>
            <person name="Barroso C."/>
            <person name="Froufe H.J.C."/>
            <person name="Lage O."/>
            <person name="Lobo-Da-Cunha A."/>
            <person name="Egas C."/>
            <person name="Da Costa M.S."/>
        </authorList>
    </citation>
    <scope>NUCLEOTIDE SEQUENCE [LARGE SCALE GENOMIC DNA]</scope>
    <source>
        <strain evidence="3 4">SPSPC-11</strain>
    </source>
</reference>
<organism evidence="3 4">
    <name type="scientific">Raineya orbicola</name>
    <dbReference type="NCBI Taxonomy" id="2016530"/>
    <lineage>
        <taxon>Bacteria</taxon>
        <taxon>Pseudomonadati</taxon>
        <taxon>Bacteroidota</taxon>
        <taxon>Cytophagia</taxon>
        <taxon>Cytophagales</taxon>
        <taxon>Raineyaceae</taxon>
        <taxon>Raineya</taxon>
    </lineage>
</organism>
<comment type="similarity">
    <text evidence="1">Belongs to the UPF0162 family.</text>
</comment>
<name>A0A2N3IG56_9BACT</name>
<dbReference type="PANTHER" id="PTHR31350">
    <property type="entry name" value="SI:DKEY-261L7.2"/>
    <property type="match status" value="1"/>
</dbReference>
<comment type="caution">
    <text evidence="3">The sequence shown here is derived from an EMBL/GenBank/DDBJ whole genome shotgun (WGS) entry which is preliminary data.</text>
</comment>
<accession>A0A2N3IG56</accession>
<sequence>MLSESEIKALITLLDDEDSEIVKHVEAQILAAGTAILPFLENEWQSRSLQPLLHERLEQIIHSLRFESLKNRFKEWKNKESEDLLKGAWLIATYQYPEVSYESLKEQIEQIYYNVWGHFRENLHPYDQVRIINYVLFDEMKFSANTQNFHSPANSMLNRVLETRKGNPISLCILYLLVAQKLNLPIYGVNMPNLFILIYQGSERPFYINAFNRGLIFTKSDIDNYIAQLGLMPQESFYTPTSHLEIIKRVCRNLIVSYEQLGETEKMQELQEILDILSE</sequence>
<dbReference type="EMBL" id="NKXO01000019">
    <property type="protein sequence ID" value="PKQ69309.1"/>
    <property type="molecule type" value="Genomic_DNA"/>
</dbReference>
<dbReference type="InterPro" id="IPR032698">
    <property type="entry name" value="SirB1_N"/>
</dbReference>
<feature type="domain" description="Protein SirB1 N-terminal" evidence="2">
    <location>
        <begin position="104"/>
        <end position="252"/>
    </location>
</feature>